<organism evidence="2">
    <name type="scientific">freshwater metagenome</name>
    <dbReference type="NCBI Taxonomy" id="449393"/>
    <lineage>
        <taxon>unclassified sequences</taxon>
        <taxon>metagenomes</taxon>
        <taxon>ecological metagenomes</taxon>
    </lineage>
</organism>
<accession>A0A6J7K1J7</accession>
<dbReference type="Pfam" id="PF01464">
    <property type="entry name" value="SLT"/>
    <property type="match status" value="1"/>
</dbReference>
<dbReference type="CDD" id="cd00254">
    <property type="entry name" value="LT-like"/>
    <property type="match status" value="1"/>
</dbReference>
<proteinExistence type="predicted"/>
<gene>
    <name evidence="2" type="ORF">UFOPK3564_03347</name>
</gene>
<dbReference type="InterPro" id="IPR023346">
    <property type="entry name" value="Lysozyme-like_dom_sf"/>
</dbReference>
<name>A0A6J7K1J7_9ZZZZ</name>
<reference evidence="2" key="1">
    <citation type="submission" date="2020-05" db="EMBL/GenBank/DDBJ databases">
        <authorList>
            <person name="Chiriac C."/>
            <person name="Salcher M."/>
            <person name="Ghai R."/>
            <person name="Kavagutti S V."/>
        </authorList>
    </citation>
    <scope>NUCLEOTIDE SEQUENCE</scope>
</reference>
<feature type="domain" description="Transglycosylase SLT" evidence="1">
    <location>
        <begin position="92"/>
        <end position="190"/>
    </location>
</feature>
<dbReference type="PANTHER" id="PTHR37423">
    <property type="entry name" value="SOLUBLE LYTIC MUREIN TRANSGLYCOSYLASE-RELATED"/>
    <property type="match status" value="1"/>
</dbReference>
<dbReference type="Gene3D" id="1.10.530.10">
    <property type="match status" value="1"/>
</dbReference>
<sequence>MSIAEVTSRVAELQALVAQATGRTAVPAPATAPLGATGTATTGTGTGSAASFASALTTASATTAASATTTASAAVPAGVPTGGPDGGRYAGLIQAAAQRHGVDPQIFTNLVRQESGFDPTAGSPAGARGLCQLMPGTARALGVTDVTDPAQSLEGGAKYLRQQLDRFGGDYEKALAAYNAGPGAVQRHGGVPPYAETQHYVSTILGTARA</sequence>
<evidence type="ECO:0000313" key="2">
    <source>
        <dbReference type="EMBL" id="CAB4948252.1"/>
    </source>
</evidence>
<evidence type="ECO:0000259" key="1">
    <source>
        <dbReference type="Pfam" id="PF01464"/>
    </source>
</evidence>
<dbReference type="PANTHER" id="PTHR37423:SF2">
    <property type="entry name" value="MEMBRANE-BOUND LYTIC MUREIN TRANSGLYCOSYLASE C"/>
    <property type="match status" value="1"/>
</dbReference>
<dbReference type="SUPFAM" id="SSF53955">
    <property type="entry name" value="Lysozyme-like"/>
    <property type="match status" value="1"/>
</dbReference>
<dbReference type="AlphaFoldDB" id="A0A6J7K1J7"/>
<dbReference type="InterPro" id="IPR008258">
    <property type="entry name" value="Transglycosylase_SLT_dom_1"/>
</dbReference>
<protein>
    <submittedName>
        <fullName evidence="2">Unannotated protein</fullName>
    </submittedName>
</protein>
<dbReference type="EMBL" id="CAFBMK010000313">
    <property type="protein sequence ID" value="CAB4948252.1"/>
    <property type="molecule type" value="Genomic_DNA"/>
</dbReference>